<dbReference type="GO" id="GO:0005975">
    <property type="term" value="P:carbohydrate metabolic process"/>
    <property type="evidence" value="ECO:0007669"/>
    <property type="project" value="InterPro"/>
</dbReference>
<dbReference type="PIRSF" id="PIRSF016020">
    <property type="entry name" value="PHexose_mutarotase"/>
    <property type="match status" value="1"/>
</dbReference>
<evidence type="ECO:0000256" key="3">
    <source>
        <dbReference type="ARBA" id="ARBA00023235"/>
    </source>
</evidence>
<dbReference type="InterPro" id="IPR014718">
    <property type="entry name" value="GH-type_carb-bd"/>
</dbReference>
<proteinExistence type="inferred from homology"/>
<dbReference type="InterPro" id="IPR008183">
    <property type="entry name" value="Aldose_1/G6P_1-epimerase"/>
</dbReference>
<evidence type="ECO:0000256" key="2">
    <source>
        <dbReference type="ARBA" id="ARBA00005866"/>
    </source>
</evidence>
<dbReference type="OrthoDB" id="9790727at2"/>
<dbReference type="EMBL" id="NLFK01000009">
    <property type="protein sequence ID" value="OZN24409.1"/>
    <property type="molecule type" value="Genomic_DNA"/>
</dbReference>
<evidence type="ECO:0000256" key="5">
    <source>
        <dbReference type="PIRSR" id="PIRSR016020-1"/>
    </source>
</evidence>
<reference evidence="6 8" key="1">
    <citation type="submission" date="2017-07" db="EMBL/GenBank/DDBJ databases">
        <title>Virulence factors identified in Actinobacillus seminis.</title>
        <authorList>
            <person name="Negrete-Abascal E."/>
            <person name="Vaca-Pacheco S."/>
            <person name="Montes-Garcia F."/>
            <person name="Leyto-Gil A.M."/>
            <person name="Fragoso-Garcia E."/>
            <person name="Carvente-Garcia R."/>
            <person name="Perez-Agueros S."/>
            <person name="Castelan-Sanchez H.G."/>
            <person name="Garcia-Molina A."/>
            <person name="Villamar T.E."/>
            <person name="Vazquez-Cruz C."/>
        </authorList>
    </citation>
    <scope>NUCLEOTIDE SEQUENCE [LARGE SCALE GENOMIC DNA]</scope>
    <source>
        <strain evidence="6 8">ATCC 15768</strain>
    </source>
</reference>
<comment type="similarity">
    <text evidence="2 4">Belongs to the glucose-6-phosphate 1-epimerase family.</text>
</comment>
<dbReference type="InterPro" id="IPR011013">
    <property type="entry name" value="Gal_mutarotase_sf_dom"/>
</dbReference>
<feature type="active site" evidence="5">
    <location>
        <position position="249"/>
    </location>
</feature>
<evidence type="ECO:0000313" key="7">
    <source>
        <dbReference type="EMBL" id="SUU37362.1"/>
    </source>
</evidence>
<dbReference type="InParanoid" id="A0A263HBW2"/>
<sequence length="270" mass="30784">MQIKFVKQITQTLSLYQYNDIPVLKLQHPLGEAEISLQGAQLLRWRPKSAQQDILWLSEIEPFLAGNAIRGGIPICYPWFGLGKEPMHGYARIRLWQLSDYQISEQKVRLDFSLFSSDNLIEAKLTIIFTEQCELHLTHYGNEPAQAALHTYFNIGDIIPVQIEGLPTQCFSKLTGKQEKAPSPRIISENVDCIYQIQTPVTQKIIDPTFDRTIQIEQLDASNTVLWNPWQKPTSNMSENGYQTMICVESAKLAPTMQQGDKIIVKISLH</sequence>
<dbReference type="EC" id="5.1.3.15" evidence="4"/>
<gene>
    <name evidence="7" type="primary">yeaD</name>
    <name evidence="6" type="ORF">CFY87_09190</name>
    <name evidence="7" type="ORF">NCTC10851_01536</name>
</gene>
<feature type="active site" evidence="5">
    <location>
        <position position="150"/>
    </location>
</feature>
<dbReference type="Pfam" id="PF01263">
    <property type="entry name" value="Aldose_epim"/>
    <property type="match status" value="1"/>
</dbReference>
<dbReference type="PANTHER" id="PTHR11122">
    <property type="entry name" value="APOSPORY-ASSOCIATED PROTEIN C-RELATED"/>
    <property type="match status" value="1"/>
</dbReference>
<dbReference type="RefSeq" id="WP_094946899.1">
    <property type="nucleotide sequence ID" value="NZ_JBMHIA010000042.1"/>
</dbReference>
<dbReference type="Proteomes" id="UP000254507">
    <property type="component" value="Unassembled WGS sequence"/>
</dbReference>
<dbReference type="AlphaFoldDB" id="A0A263HBW2"/>
<dbReference type="CDD" id="cd09020">
    <property type="entry name" value="D-hex-6-P-epi_like"/>
    <property type="match status" value="1"/>
</dbReference>
<dbReference type="SUPFAM" id="SSF74650">
    <property type="entry name" value="Galactose mutarotase-like"/>
    <property type="match status" value="1"/>
</dbReference>
<dbReference type="FunCoup" id="A0A263HBW2">
    <property type="interactions" value="310"/>
</dbReference>
<dbReference type="PANTHER" id="PTHR11122:SF13">
    <property type="entry name" value="GLUCOSE-6-PHOSPHATE 1-EPIMERASE"/>
    <property type="match status" value="1"/>
</dbReference>
<protein>
    <recommendedName>
        <fullName evidence="4">Putative glucose-6-phosphate 1-epimerase</fullName>
        <ecNumber evidence="4">5.1.3.15</ecNumber>
    </recommendedName>
</protein>
<evidence type="ECO:0000313" key="8">
    <source>
        <dbReference type="Proteomes" id="UP000215738"/>
    </source>
</evidence>
<keyword evidence="8" id="KW-1185">Reference proteome</keyword>
<evidence type="ECO:0000313" key="9">
    <source>
        <dbReference type="Proteomes" id="UP000254507"/>
    </source>
</evidence>
<dbReference type="Proteomes" id="UP000215738">
    <property type="component" value="Unassembled WGS sequence"/>
</dbReference>
<name>A0A263HBW2_9PAST</name>
<accession>A0A263HBW2</accession>
<dbReference type="InterPro" id="IPR025532">
    <property type="entry name" value="G6P_1-epimerase"/>
</dbReference>
<keyword evidence="3 4" id="KW-0413">Isomerase</keyword>
<comment type="catalytic activity">
    <reaction evidence="1">
        <text>alpha-D-glucose 6-phosphate = beta-D-glucose 6-phosphate</text>
        <dbReference type="Rhea" id="RHEA:16249"/>
        <dbReference type="ChEBI" id="CHEBI:58225"/>
        <dbReference type="ChEBI" id="CHEBI:58247"/>
        <dbReference type="EC" id="5.1.3.15"/>
    </reaction>
</comment>
<dbReference type="EMBL" id="UFSB01000001">
    <property type="protein sequence ID" value="SUU37362.1"/>
    <property type="molecule type" value="Genomic_DNA"/>
</dbReference>
<dbReference type="GO" id="GO:0030246">
    <property type="term" value="F:carbohydrate binding"/>
    <property type="evidence" value="ECO:0007669"/>
    <property type="project" value="UniProtKB-UniRule"/>
</dbReference>
<organism evidence="7 9">
    <name type="scientific">Actinobacillus seminis</name>
    <dbReference type="NCBI Taxonomy" id="722"/>
    <lineage>
        <taxon>Bacteria</taxon>
        <taxon>Pseudomonadati</taxon>
        <taxon>Pseudomonadota</taxon>
        <taxon>Gammaproteobacteria</taxon>
        <taxon>Pasteurellales</taxon>
        <taxon>Pasteurellaceae</taxon>
        <taxon>Actinobacillus</taxon>
    </lineage>
</organism>
<dbReference type="Gene3D" id="2.70.98.10">
    <property type="match status" value="1"/>
</dbReference>
<evidence type="ECO:0000313" key="6">
    <source>
        <dbReference type="EMBL" id="OZN24409.1"/>
    </source>
</evidence>
<evidence type="ECO:0000256" key="4">
    <source>
        <dbReference type="PIRNR" id="PIRNR016020"/>
    </source>
</evidence>
<dbReference type="GO" id="GO:0047938">
    <property type="term" value="F:glucose-6-phosphate 1-epimerase activity"/>
    <property type="evidence" value="ECO:0007669"/>
    <property type="project" value="UniProtKB-UniRule"/>
</dbReference>
<reference evidence="7 9" key="2">
    <citation type="submission" date="2018-06" db="EMBL/GenBank/DDBJ databases">
        <authorList>
            <consortium name="Pathogen Informatics"/>
            <person name="Doyle S."/>
        </authorList>
    </citation>
    <scope>NUCLEOTIDE SEQUENCE [LARGE SCALE GENOMIC DNA]</scope>
    <source>
        <strain evidence="7 9">NCTC10851</strain>
    </source>
</reference>
<evidence type="ECO:0000256" key="1">
    <source>
        <dbReference type="ARBA" id="ARBA00001096"/>
    </source>
</evidence>